<evidence type="ECO:0008006" key="3">
    <source>
        <dbReference type="Google" id="ProtNLM"/>
    </source>
</evidence>
<gene>
    <name evidence="1" type="ORF">L873DRAFT_1794113</name>
</gene>
<dbReference type="Proteomes" id="UP000276215">
    <property type="component" value="Unassembled WGS sequence"/>
</dbReference>
<evidence type="ECO:0000313" key="2">
    <source>
        <dbReference type="Proteomes" id="UP000276215"/>
    </source>
</evidence>
<proteinExistence type="predicted"/>
<accession>A0A3N4J846</accession>
<protein>
    <recommendedName>
        <fullName evidence="3">CCHC-type domain-containing protein</fullName>
    </recommendedName>
</protein>
<dbReference type="EMBL" id="ML120468">
    <property type="protein sequence ID" value="RPA92630.1"/>
    <property type="molecule type" value="Genomic_DNA"/>
</dbReference>
<dbReference type="STRING" id="1336337.A0A3N4J846"/>
<evidence type="ECO:0000313" key="1">
    <source>
        <dbReference type="EMBL" id="RPA92630.1"/>
    </source>
</evidence>
<dbReference type="OrthoDB" id="8047520at2759"/>
<dbReference type="AlphaFoldDB" id="A0A3N4J846"/>
<reference evidence="1 2" key="1">
    <citation type="journal article" date="2018" name="Nat. Ecol. Evol.">
        <title>Pezizomycetes genomes reveal the molecular basis of ectomycorrhizal truffle lifestyle.</title>
        <authorList>
            <person name="Murat C."/>
            <person name="Payen T."/>
            <person name="Noel B."/>
            <person name="Kuo A."/>
            <person name="Morin E."/>
            <person name="Chen J."/>
            <person name="Kohler A."/>
            <person name="Krizsan K."/>
            <person name="Balestrini R."/>
            <person name="Da Silva C."/>
            <person name="Montanini B."/>
            <person name="Hainaut M."/>
            <person name="Levati E."/>
            <person name="Barry K.W."/>
            <person name="Belfiori B."/>
            <person name="Cichocki N."/>
            <person name="Clum A."/>
            <person name="Dockter R.B."/>
            <person name="Fauchery L."/>
            <person name="Guy J."/>
            <person name="Iotti M."/>
            <person name="Le Tacon F."/>
            <person name="Lindquist E.A."/>
            <person name="Lipzen A."/>
            <person name="Malagnac F."/>
            <person name="Mello A."/>
            <person name="Molinier V."/>
            <person name="Miyauchi S."/>
            <person name="Poulain J."/>
            <person name="Riccioni C."/>
            <person name="Rubini A."/>
            <person name="Sitrit Y."/>
            <person name="Splivallo R."/>
            <person name="Traeger S."/>
            <person name="Wang M."/>
            <person name="Zifcakova L."/>
            <person name="Wipf D."/>
            <person name="Zambonelli A."/>
            <person name="Paolocci F."/>
            <person name="Nowrousian M."/>
            <person name="Ottonello S."/>
            <person name="Baldrian P."/>
            <person name="Spatafora J.W."/>
            <person name="Henrissat B."/>
            <person name="Nagy L.G."/>
            <person name="Aury J.M."/>
            <person name="Wincker P."/>
            <person name="Grigoriev I.V."/>
            <person name="Bonfante P."/>
            <person name="Martin F.M."/>
        </authorList>
    </citation>
    <scope>NUCLEOTIDE SEQUENCE [LARGE SCALE GENOMIC DNA]</scope>
    <source>
        <strain evidence="1 2">120613-1</strain>
    </source>
</reference>
<keyword evidence="2" id="KW-1185">Reference proteome</keyword>
<name>A0A3N4J846_9PEZI</name>
<sequence length="209" mass="22827">METVKATSLNSKASAFLHLIPGATTVYLDMPTTQLLVHGTPTSHSMAIIAIELTTFNSGLPLTQQLRWLTSNASRAGKSASTIVITITGLKALLFVGKRLSAFSTTFWTERHLWFNAFTQCSNCHHFGHHSNKCASTSSCHWCTLLHSTGDNSCPTSTCRLRGHPCSHFTLRCVNCDGLHDSHSPACPARPQCHDSSDKEELEEVAMVT</sequence>
<organism evidence="1 2">
    <name type="scientific">Choiromyces venosus 120613-1</name>
    <dbReference type="NCBI Taxonomy" id="1336337"/>
    <lineage>
        <taxon>Eukaryota</taxon>
        <taxon>Fungi</taxon>
        <taxon>Dikarya</taxon>
        <taxon>Ascomycota</taxon>
        <taxon>Pezizomycotina</taxon>
        <taxon>Pezizomycetes</taxon>
        <taxon>Pezizales</taxon>
        <taxon>Tuberaceae</taxon>
        <taxon>Choiromyces</taxon>
    </lineage>
</organism>